<dbReference type="EMBL" id="BLKW01000002">
    <property type="protein sequence ID" value="GFG72743.1"/>
    <property type="molecule type" value="Genomic_DNA"/>
</dbReference>
<evidence type="ECO:0000313" key="2">
    <source>
        <dbReference type="EMBL" id="GFG72743.1"/>
    </source>
</evidence>
<reference evidence="2 3" key="1">
    <citation type="journal article" date="2019" name="Emerg. Microbes Infect.">
        <title>Comprehensive subspecies identification of 175 nontuberculous mycobacteria species based on 7547 genomic profiles.</title>
        <authorList>
            <person name="Matsumoto Y."/>
            <person name="Kinjo T."/>
            <person name="Motooka D."/>
            <person name="Nabeya D."/>
            <person name="Jung N."/>
            <person name="Uechi K."/>
            <person name="Horii T."/>
            <person name="Iida T."/>
            <person name="Fujita J."/>
            <person name="Nakamura S."/>
        </authorList>
    </citation>
    <scope>NUCLEOTIDE SEQUENCE [LARGE SCALE GENOMIC DNA]</scope>
    <source>
        <strain evidence="2 3">JCM 17322</strain>
    </source>
</reference>
<keyword evidence="3" id="KW-1185">Reference proteome</keyword>
<dbReference type="AlphaFoldDB" id="A0A7I9XRX0"/>
<dbReference type="Proteomes" id="UP000465361">
    <property type="component" value="Unassembled WGS sequence"/>
</dbReference>
<feature type="compositionally biased region" description="Basic and acidic residues" evidence="1">
    <location>
        <begin position="76"/>
        <end position="86"/>
    </location>
</feature>
<protein>
    <submittedName>
        <fullName evidence="2">Uncharacterized protein</fullName>
    </submittedName>
</protein>
<evidence type="ECO:0000313" key="3">
    <source>
        <dbReference type="Proteomes" id="UP000465361"/>
    </source>
</evidence>
<proteinExistence type="predicted"/>
<name>A0A7I9XRX0_9MYCO</name>
<evidence type="ECO:0000256" key="1">
    <source>
        <dbReference type="SAM" id="MobiDB-lite"/>
    </source>
</evidence>
<accession>A0A7I9XRX0</accession>
<gene>
    <name evidence="2" type="ORF">MBOT_01080</name>
</gene>
<feature type="region of interest" description="Disordered" evidence="1">
    <location>
        <begin position="70"/>
        <end position="99"/>
    </location>
</feature>
<organism evidence="2 3">
    <name type="scientific">Mycobacterium botniense</name>
    <dbReference type="NCBI Taxonomy" id="84962"/>
    <lineage>
        <taxon>Bacteria</taxon>
        <taxon>Bacillati</taxon>
        <taxon>Actinomycetota</taxon>
        <taxon>Actinomycetes</taxon>
        <taxon>Mycobacteriales</taxon>
        <taxon>Mycobacteriaceae</taxon>
        <taxon>Mycobacterium</taxon>
    </lineage>
</organism>
<sequence length="99" mass="10713">MRFIGGVQLGAQPAEAVVTLPRSHWQATISADASEVRDTGAVAEITDLVSVTGWPTGTTPSRVNRLNHMQHASSTDLHDTQPERQCPHNHLQDLPQNPG</sequence>
<comment type="caution">
    <text evidence="2">The sequence shown here is derived from an EMBL/GenBank/DDBJ whole genome shotgun (WGS) entry which is preliminary data.</text>
</comment>